<dbReference type="PANTHER" id="PTHR44943">
    <property type="entry name" value="CELLULOSE SYNTHASE OPERON PROTEIN C"/>
    <property type="match status" value="1"/>
</dbReference>
<dbReference type="Proteomes" id="UP001595916">
    <property type="component" value="Unassembled WGS sequence"/>
</dbReference>
<dbReference type="PROSITE" id="PS50005">
    <property type="entry name" value="TPR"/>
    <property type="match status" value="2"/>
</dbReference>
<name>A0ABV9QKM5_9FIRM</name>
<dbReference type="InterPro" id="IPR051685">
    <property type="entry name" value="Ycf3/AcsC/BcsC/TPR_MFPF"/>
</dbReference>
<feature type="coiled-coil region" evidence="4">
    <location>
        <begin position="227"/>
        <end position="289"/>
    </location>
</feature>
<evidence type="ECO:0000256" key="4">
    <source>
        <dbReference type="SAM" id="Coils"/>
    </source>
</evidence>
<proteinExistence type="predicted"/>
<evidence type="ECO:0000313" key="5">
    <source>
        <dbReference type="EMBL" id="MFC4804423.1"/>
    </source>
</evidence>
<dbReference type="Pfam" id="PF13432">
    <property type="entry name" value="TPR_16"/>
    <property type="match status" value="1"/>
</dbReference>
<protein>
    <submittedName>
        <fullName evidence="5">Tetratricopeptide repeat protein</fullName>
    </submittedName>
</protein>
<dbReference type="SMART" id="SM00028">
    <property type="entry name" value="TPR"/>
    <property type="match status" value="3"/>
</dbReference>
<keyword evidence="4" id="KW-0175">Coiled coil</keyword>
<feature type="repeat" description="TPR" evidence="3">
    <location>
        <begin position="290"/>
        <end position="323"/>
    </location>
</feature>
<dbReference type="InterPro" id="IPR019734">
    <property type="entry name" value="TPR_rpt"/>
</dbReference>
<reference evidence="6" key="1">
    <citation type="journal article" date="2019" name="Int. J. Syst. Evol. Microbiol.">
        <title>The Global Catalogue of Microorganisms (GCM) 10K type strain sequencing project: providing services to taxonomists for standard genome sequencing and annotation.</title>
        <authorList>
            <consortium name="The Broad Institute Genomics Platform"/>
            <consortium name="The Broad Institute Genome Sequencing Center for Infectious Disease"/>
            <person name="Wu L."/>
            <person name="Ma J."/>
        </authorList>
    </citation>
    <scope>NUCLEOTIDE SEQUENCE [LARGE SCALE GENOMIC DNA]</scope>
    <source>
        <strain evidence="6">CCUG 46385</strain>
    </source>
</reference>
<evidence type="ECO:0000256" key="2">
    <source>
        <dbReference type="ARBA" id="ARBA00022803"/>
    </source>
</evidence>
<dbReference type="SUPFAM" id="SSF48452">
    <property type="entry name" value="TPR-like"/>
    <property type="match status" value="1"/>
</dbReference>
<dbReference type="PANTHER" id="PTHR44943:SF10">
    <property type="match status" value="1"/>
</dbReference>
<dbReference type="Gene3D" id="1.25.40.10">
    <property type="entry name" value="Tetratricopeptide repeat domain"/>
    <property type="match status" value="2"/>
</dbReference>
<keyword evidence="1" id="KW-0677">Repeat</keyword>
<keyword evidence="2 3" id="KW-0802">TPR repeat</keyword>
<organism evidence="5 6">
    <name type="scientific">Filifactor villosus</name>
    <dbReference type="NCBI Taxonomy" id="29374"/>
    <lineage>
        <taxon>Bacteria</taxon>
        <taxon>Bacillati</taxon>
        <taxon>Bacillota</taxon>
        <taxon>Clostridia</taxon>
        <taxon>Peptostreptococcales</taxon>
        <taxon>Filifactoraceae</taxon>
        <taxon>Filifactor</taxon>
    </lineage>
</organism>
<feature type="repeat" description="TPR" evidence="3">
    <location>
        <begin position="256"/>
        <end position="289"/>
    </location>
</feature>
<dbReference type="RefSeq" id="WP_379787929.1">
    <property type="nucleotide sequence ID" value="NZ_JBHSHL010000014.1"/>
</dbReference>
<dbReference type="EMBL" id="JBHSHL010000014">
    <property type="protein sequence ID" value="MFC4804423.1"/>
    <property type="molecule type" value="Genomic_DNA"/>
</dbReference>
<gene>
    <name evidence="5" type="ORF">ACFO4R_04940</name>
</gene>
<sequence>MFKEIEKFLLQNTDKLAFLDVEKRFFAKLYRDSDLLTIPLFVEDVKPVVLEKKEGIELMRVLKAMVYMVGLDSNFRFNKDYIEIIQSYLHPLDRFLSDYAGGLYHQGRLKDAFIVLSCALQFFPSDSDLRYNRSMLAKELLDHALSTPLKKELYRFCKRELEIILEKDKDHSLSLYQSAYFDMNDSNLGRALEKFSRAKEFLFSDSELSKDIEERLAYLNAATSLKKVEELIEADRVQEALERLEDTKTDNKVQAYKRHLLTGYCFRLLERYEEAIEEFEKAFLLHSEDSRLLSELGLCFMMVGDIDQSEQLYLSALELDPHSVEILCNLSMVNRYKGDQSTARRFVLEALALDDKDEIAISIWEALKKSEEDRSDGV</sequence>
<evidence type="ECO:0000313" key="6">
    <source>
        <dbReference type="Proteomes" id="UP001595916"/>
    </source>
</evidence>
<dbReference type="InterPro" id="IPR011990">
    <property type="entry name" value="TPR-like_helical_dom_sf"/>
</dbReference>
<evidence type="ECO:0000256" key="3">
    <source>
        <dbReference type="PROSITE-ProRule" id="PRU00339"/>
    </source>
</evidence>
<comment type="caution">
    <text evidence="5">The sequence shown here is derived from an EMBL/GenBank/DDBJ whole genome shotgun (WGS) entry which is preliminary data.</text>
</comment>
<accession>A0ABV9QKM5</accession>
<evidence type="ECO:0000256" key="1">
    <source>
        <dbReference type="ARBA" id="ARBA00022737"/>
    </source>
</evidence>
<keyword evidence="6" id="KW-1185">Reference proteome</keyword>